<proteinExistence type="predicted"/>
<accession>A0A838BQX1</accession>
<dbReference type="Pfam" id="PF06199">
    <property type="entry name" value="Phage_tail_2"/>
    <property type="match status" value="1"/>
</dbReference>
<evidence type="ECO:0000313" key="2">
    <source>
        <dbReference type="Proteomes" id="UP000572984"/>
    </source>
</evidence>
<dbReference type="AlphaFoldDB" id="A0A838BQX1"/>
<dbReference type="InterPro" id="IPR011855">
    <property type="entry name" value="Phgtail_TP901_1"/>
</dbReference>
<evidence type="ECO:0000313" key="1">
    <source>
        <dbReference type="EMBL" id="MBA1157760.1"/>
    </source>
</evidence>
<dbReference type="Proteomes" id="UP000572984">
    <property type="component" value="Unassembled WGS sequence"/>
</dbReference>
<protein>
    <submittedName>
        <fullName evidence="1">Phage tail protein</fullName>
    </submittedName>
</protein>
<reference evidence="1 2" key="1">
    <citation type="submission" date="2020-07" db="EMBL/GenBank/DDBJ databases">
        <title>Draft genome and description of Microvirga mediterraneensis Marseille-Q2068 sp. nov.</title>
        <authorList>
            <person name="Boxberger M."/>
        </authorList>
    </citation>
    <scope>NUCLEOTIDE SEQUENCE [LARGE SCALE GENOMIC DNA]</scope>
    <source>
        <strain evidence="1 2">Marseille-Q2068</strain>
    </source>
</reference>
<name>A0A838BQX1_9HYPH</name>
<dbReference type="EMBL" id="JACDXJ010000001">
    <property type="protein sequence ID" value="MBA1157760.1"/>
    <property type="molecule type" value="Genomic_DNA"/>
</dbReference>
<comment type="caution">
    <text evidence="1">The sequence shown here is derived from an EMBL/GenBank/DDBJ whole genome shotgun (WGS) entry which is preliminary data.</text>
</comment>
<sequence length="146" mass="15793">MARPTTLRGSKLLIMIGDGADPEVFAAPCALNTKAFNRSASTNDFNVADCSDPDAPVWTERAKGALSSGITGSGTLAKESIDLWEEFFEDVDSRNIRVVIDYAVGPRTYQGKYHMTTFNLTGEQDGLIQYEIELVSDGPVDVVTAP</sequence>
<organism evidence="1 2">
    <name type="scientific">Microvirga mediterraneensis</name>
    <dbReference type="NCBI Taxonomy" id="2754695"/>
    <lineage>
        <taxon>Bacteria</taxon>
        <taxon>Pseudomonadati</taxon>
        <taxon>Pseudomonadota</taxon>
        <taxon>Alphaproteobacteria</taxon>
        <taxon>Hyphomicrobiales</taxon>
        <taxon>Methylobacteriaceae</taxon>
        <taxon>Microvirga</taxon>
    </lineage>
</organism>
<dbReference type="RefSeq" id="WP_181053211.1">
    <property type="nucleotide sequence ID" value="NZ_JACDXJ010000001.1"/>
</dbReference>
<keyword evidence="2" id="KW-1185">Reference proteome</keyword>
<gene>
    <name evidence="1" type="ORF">H0S73_16740</name>
</gene>